<evidence type="ECO:0000256" key="2">
    <source>
        <dbReference type="ARBA" id="ARBA00022448"/>
    </source>
</evidence>
<feature type="transmembrane region" description="Helical" evidence="6">
    <location>
        <begin position="273"/>
        <end position="296"/>
    </location>
</feature>
<gene>
    <name evidence="7" type="ORF">AVDCRST_MAG13-663</name>
</gene>
<feature type="transmembrane region" description="Helical" evidence="6">
    <location>
        <begin position="157"/>
        <end position="175"/>
    </location>
</feature>
<dbReference type="EMBL" id="CADCVO010000097">
    <property type="protein sequence ID" value="CAA9473775.1"/>
    <property type="molecule type" value="Genomic_DNA"/>
</dbReference>
<feature type="transmembrane region" description="Helical" evidence="6">
    <location>
        <begin position="394"/>
        <end position="419"/>
    </location>
</feature>
<evidence type="ECO:0000256" key="5">
    <source>
        <dbReference type="ARBA" id="ARBA00023136"/>
    </source>
</evidence>
<evidence type="ECO:0000313" key="7">
    <source>
        <dbReference type="EMBL" id="CAA9473775.1"/>
    </source>
</evidence>
<feature type="transmembrane region" description="Helical" evidence="6">
    <location>
        <begin position="108"/>
        <end position="128"/>
    </location>
</feature>
<feature type="transmembrane region" description="Helical" evidence="6">
    <location>
        <begin position="316"/>
        <end position="341"/>
    </location>
</feature>
<keyword evidence="4 6" id="KW-1133">Transmembrane helix</keyword>
<dbReference type="Gene3D" id="1.20.1740.10">
    <property type="entry name" value="Amino acid/polyamine transporter I"/>
    <property type="match status" value="1"/>
</dbReference>
<feature type="transmembrane region" description="Helical" evidence="6">
    <location>
        <begin position="367"/>
        <end position="388"/>
    </location>
</feature>
<feature type="transmembrane region" description="Helical" evidence="6">
    <location>
        <begin position="182"/>
        <end position="208"/>
    </location>
</feature>
<proteinExistence type="predicted"/>
<feature type="transmembrane region" description="Helical" evidence="6">
    <location>
        <begin position="66"/>
        <end position="88"/>
    </location>
</feature>
<feature type="transmembrane region" description="Helical" evidence="6">
    <location>
        <begin position="440"/>
        <end position="458"/>
    </location>
</feature>
<feature type="transmembrane region" description="Helical" evidence="6">
    <location>
        <begin position="478"/>
        <end position="496"/>
    </location>
</feature>
<evidence type="ECO:0000256" key="1">
    <source>
        <dbReference type="ARBA" id="ARBA00004141"/>
    </source>
</evidence>
<feature type="transmembrane region" description="Helical" evidence="6">
    <location>
        <begin position="233"/>
        <end position="252"/>
    </location>
</feature>
<name>A0A6J4RHP2_9ACTN</name>
<sequence>MSTVTKPQGPRKSDEERLREMGYEQSLSRGWSGFSNFAISFSIISVLAGCFTTYGQAYNNGGPIAISWGWPIISIFILIIAFCMAELVSTYPTAGGIYWWASTLGGPAWGWFTGWFNLIGLIAVVASVDYACATFLNALLGSWGLNFIVNFGDDAGLLGETFLLFALILTLHALLNIFSSPLVALFNTVSVWWHVLGVAVIVAVLAIVPDQHASADFVFTERLNNSGFGDGMYWFYVLPVGGLLTMYTITGYDASAHVSEETKDAAEEAPKGVWRSVAYSAAIGWIVLLAITFAAADPEAGAGGSIPIFQSAMSAGWAELVILISVVGQLFCGMACVTSCSRMTYAFSRDRAVPGWAIWTRLNHHRVPAYAVLFSCACALLITLPALFGNAEGVPVAFFAVVSIAVIGLYIAYTIPIYLRWRMGDRYEQGPWTLGSKYKWMCPVAVGWVALCVVVFSLPFTPAAVPWRDEFDWNAVNYAPLMVGAVLLAVGIWWAVSAHRTFTGPVKTVGGDAAAPAVDDINLA</sequence>
<dbReference type="GO" id="GO:0022857">
    <property type="term" value="F:transmembrane transporter activity"/>
    <property type="evidence" value="ECO:0007669"/>
    <property type="project" value="InterPro"/>
</dbReference>
<comment type="subcellular location">
    <subcellularLocation>
        <location evidence="1">Membrane</location>
        <topology evidence="1">Multi-pass membrane protein</topology>
    </subcellularLocation>
</comment>
<dbReference type="PANTHER" id="PTHR45649:SF26">
    <property type="entry name" value="OS04G0435100 PROTEIN"/>
    <property type="match status" value="1"/>
</dbReference>
<evidence type="ECO:0000256" key="4">
    <source>
        <dbReference type="ARBA" id="ARBA00022989"/>
    </source>
</evidence>
<dbReference type="PIRSF" id="PIRSF006060">
    <property type="entry name" value="AA_transporter"/>
    <property type="match status" value="1"/>
</dbReference>
<dbReference type="InterPro" id="IPR002293">
    <property type="entry name" value="AA/rel_permease1"/>
</dbReference>
<reference evidence="7" key="1">
    <citation type="submission" date="2020-02" db="EMBL/GenBank/DDBJ databases">
        <authorList>
            <person name="Meier V. D."/>
        </authorList>
    </citation>
    <scope>NUCLEOTIDE SEQUENCE</scope>
    <source>
        <strain evidence="7">AVDCRST_MAG13</strain>
    </source>
</reference>
<dbReference type="PANTHER" id="PTHR45649">
    <property type="entry name" value="AMINO-ACID PERMEASE BAT1"/>
    <property type="match status" value="1"/>
</dbReference>
<dbReference type="AlphaFoldDB" id="A0A6J4RHP2"/>
<evidence type="ECO:0000256" key="6">
    <source>
        <dbReference type="SAM" id="Phobius"/>
    </source>
</evidence>
<keyword evidence="3 6" id="KW-0812">Transmembrane</keyword>
<protein>
    <submittedName>
        <fullName evidence="7">Amino acid/metabolite permease in hypothetical Actinobacterial gene cluster BAT1-like</fullName>
    </submittedName>
</protein>
<feature type="transmembrane region" description="Helical" evidence="6">
    <location>
        <begin position="34"/>
        <end position="54"/>
    </location>
</feature>
<evidence type="ECO:0000256" key="3">
    <source>
        <dbReference type="ARBA" id="ARBA00022692"/>
    </source>
</evidence>
<dbReference type="Pfam" id="PF13520">
    <property type="entry name" value="AA_permease_2"/>
    <property type="match status" value="1"/>
</dbReference>
<keyword evidence="5 6" id="KW-0472">Membrane</keyword>
<keyword evidence="2" id="KW-0813">Transport</keyword>
<accession>A0A6J4RHP2</accession>
<feature type="transmembrane region" description="Helical" evidence="6">
    <location>
        <begin position="135"/>
        <end position="151"/>
    </location>
</feature>
<organism evidence="7">
    <name type="scientific">uncultured Solirubrobacteraceae bacterium</name>
    <dbReference type="NCBI Taxonomy" id="1162706"/>
    <lineage>
        <taxon>Bacteria</taxon>
        <taxon>Bacillati</taxon>
        <taxon>Actinomycetota</taxon>
        <taxon>Thermoleophilia</taxon>
        <taxon>Solirubrobacterales</taxon>
        <taxon>Solirubrobacteraceae</taxon>
        <taxon>environmental samples</taxon>
    </lineage>
</organism>
<dbReference type="GO" id="GO:0016020">
    <property type="term" value="C:membrane"/>
    <property type="evidence" value="ECO:0007669"/>
    <property type="project" value="UniProtKB-SubCell"/>
</dbReference>